<keyword evidence="1" id="KW-0812">Transmembrane</keyword>
<keyword evidence="3" id="KW-1185">Reference proteome</keyword>
<dbReference type="KEGG" id="abut:Ami103574_07130"/>
<keyword evidence="1" id="KW-0472">Membrane</keyword>
<dbReference type="Proteomes" id="UP000466848">
    <property type="component" value="Chromosome"/>
</dbReference>
<feature type="transmembrane region" description="Helical" evidence="1">
    <location>
        <begin position="452"/>
        <end position="473"/>
    </location>
</feature>
<proteinExistence type="predicted"/>
<dbReference type="RefSeq" id="WP_163066062.1">
    <property type="nucleotide sequence ID" value="NZ_CP048649.1"/>
</dbReference>
<gene>
    <name evidence="2" type="ORF">Ami103574_07130</name>
</gene>
<accession>A0A858BU62</accession>
<organism evidence="2 3">
    <name type="scientific">Aminipila butyrica</name>
    <dbReference type="NCBI Taxonomy" id="433296"/>
    <lineage>
        <taxon>Bacteria</taxon>
        <taxon>Bacillati</taxon>
        <taxon>Bacillota</taxon>
        <taxon>Clostridia</taxon>
        <taxon>Peptostreptococcales</taxon>
        <taxon>Anaerovoracaceae</taxon>
        <taxon>Aminipila</taxon>
    </lineage>
</organism>
<dbReference type="AlphaFoldDB" id="A0A858BU62"/>
<feature type="transmembrane region" description="Helical" evidence="1">
    <location>
        <begin position="42"/>
        <end position="61"/>
    </location>
</feature>
<evidence type="ECO:0008006" key="4">
    <source>
        <dbReference type="Google" id="ProtNLM"/>
    </source>
</evidence>
<evidence type="ECO:0000313" key="2">
    <source>
        <dbReference type="EMBL" id="QIB69107.1"/>
    </source>
</evidence>
<evidence type="ECO:0000313" key="3">
    <source>
        <dbReference type="Proteomes" id="UP000466848"/>
    </source>
</evidence>
<dbReference type="EMBL" id="CP048649">
    <property type="protein sequence ID" value="QIB69107.1"/>
    <property type="molecule type" value="Genomic_DNA"/>
</dbReference>
<keyword evidence="1" id="KW-1133">Transmembrane helix</keyword>
<evidence type="ECO:0000256" key="1">
    <source>
        <dbReference type="SAM" id="Phobius"/>
    </source>
</evidence>
<protein>
    <recommendedName>
        <fullName evidence="4">Polysaccharide chain length determinant N-terminal domain-containing protein</fullName>
    </recommendedName>
</protein>
<reference evidence="2 3" key="1">
    <citation type="submission" date="2020-02" db="EMBL/GenBank/DDBJ databases">
        <authorList>
            <person name="Kim Y.B."/>
            <person name="Roh S.W."/>
        </authorList>
    </citation>
    <scope>NUCLEOTIDE SEQUENCE [LARGE SCALE GENOMIC DNA]</scope>
    <source>
        <strain evidence="2 3">DSM 103574</strain>
    </source>
</reference>
<name>A0A858BU62_9FIRM</name>
<sequence length="489" mass="54280">MKRNFTKVEPENVKIPYPHSYEEEDEIDLRELLLVLIKGKKLISVVTALVVVVTLIGSLVIPNISIGTKGEVQTAVKLYFGGIDKGLSPDGLPYDPNEIKAAEVLDKAMSNMALKNQPTASEVAACIALTAVIPDEAAETLQNIEDLKTEDLKLEKLESLEIHPDTYVLSFDVKNKLGLSLEEGQELLDNVLIEYKNQLMKKYSDYSVLADTFAGDFSVDKYDYIQATDLMNEQIQSMEQYTKNYMTDDSFTSQNTGMSKANILDALEAVRDVHIEMLYTKIAVSYATKNADKSVAVYEKLAEDKQREYSKRSEEASSLYLLITNFKVPEQTMVISGSTGGTLALKGQNTQYDSMVARYVTAENKATMALADSNYYLAEAARFSDSNTFSGPDSQSAKDIVKLLAITKGNISQNMKIVNTTVKDYYNDKAYKKYAEQLIPTQSYEKDNDINLLLNAAIAFVAGIILGSSIVLFREYLKNDEQEGGGDEA</sequence>